<dbReference type="AlphaFoldDB" id="A0A3E2GWQ0"/>
<dbReference type="PANTHER" id="PTHR24148:SF64">
    <property type="entry name" value="HETEROKARYON INCOMPATIBILITY DOMAIN-CONTAINING PROTEIN"/>
    <property type="match status" value="1"/>
</dbReference>
<keyword evidence="3" id="KW-1185">Reference proteome</keyword>
<dbReference type="OrthoDB" id="2157530at2759"/>
<evidence type="ECO:0000313" key="2">
    <source>
        <dbReference type="EMBL" id="RFU25540.1"/>
    </source>
</evidence>
<proteinExistence type="predicted"/>
<dbReference type="PANTHER" id="PTHR24148">
    <property type="entry name" value="ANKYRIN REPEAT DOMAIN-CONTAINING PROTEIN 39 HOMOLOG-RELATED"/>
    <property type="match status" value="1"/>
</dbReference>
<name>A0A3E2GWQ0_SCYLI</name>
<dbReference type="InterPro" id="IPR010730">
    <property type="entry name" value="HET"/>
</dbReference>
<accession>A0A3E2GWQ0</accession>
<dbReference type="EMBL" id="NCSJ02000325">
    <property type="protein sequence ID" value="RFU25540.1"/>
    <property type="molecule type" value="Genomic_DNA"/>
</dbReference>
<dbReference type="STRING" id="5539.A0A3E2GWQ0"/>
<dbReference type="Pfam" id="PF26639">
    <property type="entry name" value="Het-6_barrel"/>
    <property type="match status" value="1"/>
</dbReference>
<comment type="caution">
    <text evidence="2">The sequence shown here is derived from an EMBL/GenBank/DDBJ whole genome shotgun (WGS) entry which is preliminary data.</text>
</comment>
<feature type="domain" description="Heterokaryon incompatibility" evidence="1">
    <location>
        <begin position="50"/>
        <end position="202"/>
    </location>
</feature>
<dbReference type="Pfam" id="PF06985">
    <property type="entry name" value="HET"/>
    <property type="match status" value="1"/>
</dbReference>
<reference evidence="2 3" key="1">
    <citation type="submission" date="2018-05" db="EMBL/GenBank/DDBJ databases">
        <title>Draft genome sequence of Scytalidium lignicola DSM 105466, a ubiquitous saprotrophic fungus.</title>
        <authorList>
            <person name="Buettner E."/>
            <person name="Gebauer A.M."/>
            <person name="Hofrichter M."/>
            <person name="Liers C."/>
            <person name="Kellner H."/>
        </authorList>
    </citation>
    <scope>NUCLEOTIDE SEQUENCE [LARGE SCALE GENOMIC DNA]</scope>
    <source>
        <strain evidence="2 3">DSM 105466</strain>
    </source>
</reference>
<evidence type="ECO:0000313" key="3">
    <source>
        <dbReference type="Proteomes" id="UP000258309"/>
    </source>
</evidence>
<protein>
    <recommendedName>
        <fullName evidence="1">Heterokaryon incompatibility domain-containing protein</fullName>
    </recommendedName>
</protein>
<gene>
    <name evidence="2" type="ORF">B7463_g10797</name>
</gene>
<dbReference type="OMA" id="WFERKWV"/>
<organism evidence="2 3">
    <name type="scientific">Scytalidium lignicola</name>
    <name type="common">Hyphomycete</name>
    <dbReference type="NCBI Taxonomy" id="5539"/>
    <lineage>
        <taxon>Eukaryota</taxon>
        <taxon>Fungi</taxon>
        <taxon>Dikarya</taxon>
        <taxon>Ascomycota</taxon>
        <taxon>Pezizomycotina</taxon>
        <taxon>Leotiomycetes</taxon>
        <taxon>Leotiomycetes incertae sedis</taxon>
        <taxon>Scytalidium</taxon>
    </lineage>
</organism>
<feature type="non-terminal residue" evidence="2">
    <location>
        <position position="611"/>
    </location>
</feature>
<dbReference type="Proteomes" id="UP000258309">
    <property type="component" value="Unassembled WGS sequence"/>
</dbReference>
<evidence type="ECO:0000259" key="1">
    <source>
        <dbReference type="Pfam" id="PF06985"/>
    </source>
</evidence>
<feature type="non-terminal residue" evidence="2">
    <location>
        <position position="1"/>
    </location>
</feature>
<sequence>MSSIPEQKAYSYKPLGKPRNIRLIVLQQGNLRSPIHFTLEVASLDSPPDYEAISYCWGDESNKKTVFCGGEIIEVTVNLYAALDRLRFPDRPRVLWADAICIDQKHNLEEKSAQIMLMTDVYSLASQVLIWLGEDTAGTEGVEDLISNALQILPPESVDPEEMQKRIKELSADSSKALRINWDPFLRLIENPWFERKWIVQEVALARQAVLIHGPLKLSWDLVSSLALRMLSYNIIHTISNEEYDFKTQGWQLYNIAMILAAKMYRPAATLLDGIKATKKFISKDPRDQIYGLLGLVTNKQGSTRHIVPDYYSPVEDVYRQFTEDLLIKDKNLSILSLAPSASTPWHQSTMLLPSWVPDLTVQDIDSIAGYTVREGKFSAGGSNVPVISVEPGTSRLVCSGIIFDSVAKVSSCMVAEPDPPVPAKIPAYLGAVKKSIIQLIIRQQHYFKECEELVSGSGGINSLSPERFSAFWKTMICERLGLSNRVTEDISVQFREYFNGIMDVLNENDAVAQDAFARCFKFSSMIEPTLTAMAFSRRLCITSSDRLGQVPRLVEVGDLICVLSGADVPFVIRPTGRGSYYLVGECYISDVMDGELLCSSDVENVKVILE</sequence>
<dbReference type="InterPro" id="IPR052895">
    <property type="entry name" value="HetReg/Transcr_Mod"/>
</dbReference>